<feature type="region of interest" description="Disordered" evidence="1">
    <location>
        <begin position="109"/>
        <end position="142"/>
    </location>
</feature>
<proteinExistence type="predicted"/>
<feature type="region of interest" description="Disordered" evidence="1">
    <location>
        <begin position="511"/>
        <end position="569"/>
    </location>
</feature>
<gene>
    <name evidence="2" type="ORF">LshimejAT787_1005490</name>
</gene>
<dbReference type="EMBL" id="BRPK01000010">
    <property type="protein sequence ID" value="GLB41949.1"/>
    <property type="molecule type" value="Genomic_DNA"/>
</dbReference>
<comment type="caution">
    <text evidence="2">The sequence shown here is derived from an EMBL/GenBank/DDBJ whole genome shotgun (WGS) entry which is preliminary data.</text>
</comment>
<feature type="compositionally biased region" description="Acidic residues" evidence="1">
    <location>
        <begin position="318"/>
        <end position="332"/>
    </location>
</feature>
<feature type="compositionally biased region" description="Polar residues" evidence="1">
    <location>
        <begin position="519"/>
        <end position="528"/>
    </location>
</feature>
<feature type="compositionally biased region" description="Basic residues" evidence="1">
    <location>
        <begin position="876"/>
        <end position="915"/>
    </location>
</feature>
<feature type="compositionally biased region" description="Low complexity" evidence="1">
    <location>
        <begin position="294"/>
        <end position="317"/>
    </location>
</feature>
<feature type="compositionally biased region" description="Low complexity" evidence="1">
    <location>
        <begin position="916"/>
        <end position="926"/>
    </location>
</feature>
<feature type="region of interest" description="Disordered" evidence="1">
    <location>
        <begin position="590"/>
        <end position="648"/>
    </location>
</feature>
<feature type="compositionally biased region" description="Polar residues" evidence="1">
    <location>
        <begin position="283"/>
        <end position="293"/>
    </location>
</feature>
<feature type="compositionally biased region" description="Polar residues" evidence="1">
    <location>
        <begin position="229"/>
        <end position="240"/>
    </location>
</feature>
<keyword evidence="3" id="KW-1185">Reference proteome</keyword>
<evidence type="ECO:0000256" key="1">
    <source>
        <dbReference type="SAM" id="MobiDB-lite"/>
    </source>
</evidence>
<feature type="region of interest" description="Disordered" evidence="1">
    <location>
        <begin position="750"/>
        <end position="770"/>
    </location>
</feature>
<dbReference type="OrthoDB" id="3259498at2759"/>
<feature type="region of interest" description="Disordered" evidence="1">
    <location>
        <begin position="185"/>
        <end position="207"/>
    </location>
</feature>
<accession>A0A9P3UNS8</accession>
<feature type="region of interest" description="Disordered" evidence="1">
    <location>
        <begin position="790"/>
        <end position="938"/>
    </location>
</feature>
<feature type="compositionally biased region" description="Basic and acidic residues" evidence="1">
    <location>
        <begin position="337"/>
        <end position="360"/>
    </location>
</feature>
<protein>
    <submittedName>
        <fullName evidence="2">Uncharacterized protein</fullName>
    </submittedName>
</protein>
<feature type="compositionally biased region" description="Polar residues" evidence="1">
    <location>
        <begin position="813"/>
        <end position="828"/>
    </location>
</feature>
<feature type="region of interest" description="Disordered" evidence="1">
    <location>
        <begin position="14"/>
        <end position="75"/>
    </location>
</feature>
<sequence length="938" mass="102462">MSSITLRCPQIVSPVSPSCLSLTPSRPPSARPTPELRIHPLPRPVSPPSIDANMPRPALPKLHSPPPSPPNTITALNPLHLPEDDDDSDICPVCDGDCTCHNQPQLPPTAPLSMSQLSALHPASASRPSLPSTTPVPAPKPLLPSLKIKLTVPQSMLGKRRAPHSSVPKNSKNLAETMSVAENGGYDVSSPYNPPPATSQSIPPVLLKRRGRPPKAVVAARQLAAANHEASTLPFTQQKKSAARLPAQLKGRPIVKKPAAGANKRRRVVSSSESSELSDVDTDAQSGQFPTFVSASALSSNASSSSSGDSSDSSDLSSFDDSDSSIEAEEENFILSEIHDRARVRRELLGDDAPKKRDPHNAWVIRPRKKSEGPSDVDMDVDSDATEDEDDEEDEEDGDPDEDEETDERGTGAGYVGLATGWSEDDDESSFDADLFFANLTDSEDRDASSSSTCDDRDGEDGDDSDMDSMMASITSLPSMPPEFEVTEGWDGQIVFTNGLREGQGMLDMDFEAHAASLAETSASPSQESDVEMSTDDVDDGGYEQDADEGEGEGETTDEELVGDDDLPNERAMRLFNLPFSVSAINPMSTMSPAVSPGPRNRRPFGASRSLDSPKPADILSGKVFWDSDDHDEYEGSTARSRSLVSSNGQIPRKGVFVHVKERRQAIIDDSHKDIPSPHPRFRRRGTSYAHFKSVENLLQKHLASQQSPISACSPSPFHLVSPAVEEPGGMSPEMTHPQLVNLDDVLETSFLDPEPSDSQGVSTDNESRKQLQTFHRWDVISVGAFRQSREAADSGWGSDGTPRSKTDYGSMMKSSPLSTMLWQNKANNPKRRSRKMSVVISPVILPVRDRDGDRTPTNIPPPPPHQNHRYDNHYTHKSRKELRRERKLKRKSYGPVHHQHQHHQHHSHHHHPNSKTRSTSSSQRTNFFISSVPPLSL</sequence>
<dbReference type="Proteomes" id="UP001063166">
    <property type="component" value="Unassembled WGS sequence"/>
</dbReference>
<feature type="compositionally biased region" description="Polar residues" evidence="1">
    <location>
        <begin position="638"/>
        <end position="648"/>
    </location>
</feature>
<feature type="compositionally biased region" description="Acidic residues" evidence="1">
    <location>
        <begin position="457"/>
        <end position="467"/>
    </location>
</feature>
<reference evidence="2" key="1">
    <citation type="submission" date="2022-07" db="EMBL/GenBank/DDBJ databases">
        <title>The genome of Lyophyllum shimeji provides insight into the initial evolution of ectomycorrhizal fungal genome.</title>
        <authorList>
            <person name="Kobayashi Y."/>
            <person name="Shibata T."/>
            <person name="Hirakawa H."/>
            <person name="Shigenobu S."/>
            <person name="Nishiyama T."/>
            <person name="Yamada A."/>
            <person name="Hasebe M."/>
            <person name="Kawaguchi M."/>
        </authorList>
    </citation>
    <scope>NUCLEOTIDE SEQUENCE</scope>
    <source>
        <strain evidence="2">AT787</strain>
    </source>
</reference>
<organism evidence="2 3">
    <name type="scientific">Lyophyllum shimeji</name>
    <name type="common">Hon-shimeji</name>
    <name type="synonym">Tricholoma shimeji</name>
    <dbReference type="NCBI Taxonomy" id="47721"/>
    <lineage>
        <taxon>Eukaryota</taxon>
        <taxon>Fungi</taxon>
        <taxon>Dikarya</taxon>
        <taxon>Basidiomycota</taxon>
        <taxon>Agaricomycotina</taxon>
        <taxon>Agaricomycetes</taxon>
        <taxon>Agaricomycetidae</taxon>
        <taxon>Agaricales</taxon>
        <taxon>Tricholomatineae</taxon>
        <taxon>Lyophyllaceae</taxon>
        <taxon>Lyophyllum</taxon>
    </lineage>
</organism>
<name>A0A9P3UNS8_LYOSH</name>
<feature type="compositionally biased region" description="Acidic residues" evidence="1">
    <location>
        <begin position="529"/>
        <end position="567"/>
    </location>
</feature>
<evidence type="ECO:0000313" key="3">
    <source>
        <dbReference type="Proteomes" id="UP001063166"/>
    </source>
</evidence>
<evidence type="ECO:0000313" key="2">
    <source>
        <dbReference type="EMBL" id="GLB41949.1"/>
    </source>
</evidence>
<feature type="compositionally biased region" description="Acidic residues" evidence="1">
    <location>
        <begin position="375"/>
        <end position="407"/>
    </location>
</feature>
<feature type="region of interest" description="Disordered" evidence="1">
    <location>
        <begin position="228"/>
        <end position="485"/>
    </location>
</feature>
<dbReference type="AlphaFoldDB" id="A0A9P3UNS8"/>